<sequence length="440" mass="46848">MSIMDSHPSGGRGNAAGQALYDQTTSDNPSTSHSHQFVDSSGYPFRTPSDKMVDSQPAPLSSSTTASQHQSLSRPSSGSAPEWSSGVQSTTRRPYNPTLETARDLPPPTYPSPTSTPAHHVGFDNTSTTTTSSTASRRSSAQHVPPEFAPSTAVSTTSVGPVSQPSGQGTYVYHGGDDTSLAMIAAIDCGLDVRPFYGDPRQTRGSEDVRGSYYPPGPPPPPTQYSVGAILPSHFPHISSTLHHNQASVGGPARRVSSFADGRMLYNTNPPVSDPTTRTTYSGLPMNTYPPQNHTHESAPAPPQAWPHATIDSVRDSVSPYTRPRPGELGGSGRNNCTLPNSTSLNSTMRSGPAGAANMPGGMQYNAQGRPLAYMCNTCLRAFDRPSALQIHERSHTGERPFPCPWNGCVKRFTTHVSITRNVSQTNVGGNDVLLDSQSY</sequence>
<gene>
    <name evidence="13" type="ORF">CROQUDRAFT_61365</name>
</gene>
<feature type="compositionally biased region" description="Polar residues" evidence="11">
    <location>
        <begin position="21"/>
        <end position="39"/>
    </location>
</feature>
<keyword evidence="3" id="KW-0479">Metal-binding</keyword>
<comment type="caution">
    <text evidence="13">The sequence shown here is derived from an EMBL/GenBank/DDBJ whole genome shotgun (WGS) entry which is preliminary data.</text>
</comment>
<dbReference type="GO" id="GO:0005634">
    <property type="term" value="C:nucleus"/>
    <property type="evidence" value="ECO:0007669"/>
    <property type="project" value="UniProtKB-SubCell"/>
</dbReference>
<proteinExistence type="inferred from homology"/>
<feature type="compositionally biased region" description="Polar residues" evidence="11">
    <location>
        <begin position="152"/>
        <end position="163"/>
    </location>
</feature>
<feature type="compositionally biased region" description="Low complexity" evidence="11">
    <location>
        <begin position="126"/>
        <end position="141"/>
    </location>
</feature>
<feature type="compositionally biased region" description="Polar residues" evidence="11">
    <location>
        <begin position="334"/>
        <end position="350"/>
    </location>
</feature>
<keyword evidence="9" id="KW-0539">Nucleus</keyword>
<keyword evidence="8" id="KW-0804">Transcription</keyword>
<keyword evidence="14" id="KW-1185">Reference proteome</keyword>
<dbReference type="InterPro" id="IPR036236">
    <property type="entry name" value="Znf_C2H2_sf"/>
</dbReference>
<feature type="region of interest" description="Disordered" evidence="11">
    <location>
        <begin position="1"/>
        <end position="163"/>
    </location>
</feature>
<dbReference type="AlphaFoldDB" id="A0A9P6TEH2"/>
<accession>A0A9P6TEH2</accession>
<evidence type="ECO:0000256" key="10">
    <source>
        <dbReference type="PROSITE-ProRule" id="PRU00042"/>
    </source>
</evidence>
<keyword evidence="5 10" id="KW-0863">Zinc-finger</keyword>
<evidence type="ECO:0000256" key="3">
    <source>
        <dbReference type="ARBA" id="ARBA00022723"/>
    </source>
</evidence>
<feature type="compositionally biased region" description="Polar residues" evidence="11">
    <location>
        <begin position="58"/>
        <end position="79"/>
    </location>
</feature>
<evidence type="ECO:0000256" key="4">
    <source>
        <dbReference type="ARBA" id="ARBA00022737"/>
    </source>
</evidence>
<evidence type="ECO:0000256" key="2">
    <source>
        <dbReference type="ARBA" id="ARBA00006991"/>
    </source>
</evidence>
<keyword evidence="4" id="KW-0677">Repeat</keyword>
<comment type="similarity">
    <text evidence="2">Belongs to the krueppel C2H2-type zinc-finger protein family.</text>
</comment>
<protein>
    <recommendedName>
        <fullName evidence="12">C2H2-type domain-containing protein</fullName>
    </recommendedName>
</protein>
<evidence type="ECO:0000256" key="1">
    <source>
        <dbReference type="ARBA" id="ARBA00004123"/>
    </source>
</evidence>
<evidence type="ECO:0000259" key="12">
    <source>
        <dbReference type="PROSITE" id="PS50157"/>
    </source>
</evidence>
<dbReference type="InterPro" id="IPR050331">
    <property type="entry name" value="Zinc_finger"/>
</dbReference>
<dbReference type="OrthoDB" id="6077919at2759"/>
<dbReference type="GO" id="GO:0010468">
    <property type="term" value="P:regulation of gene expression"/>
    <property type="evidence" value="ECO:0007669"/>
    <property type="project" value="TreeGrafter"/>
</dbReference>
<dbReference type="PROSITE" id="PS50157">
    <property type="entry name" value="ZINC_FINGER_C2H2_2"/>
    <property type="match status" value="1"/>
</dbReference>
<feature type="region of interest" description="Disordered" evidence="11">
    <location>
        <begin position="317"/>
        <end position="357"/>
    </location>
</feature>
<dbReference type="PANTHER" id="PTHR16515">
    <property type="entry name" value="PR DOMAIN ZINC FINGER PROTEIN"/>
    <property type="match status" value="1"/>
</dbReference>
<dbReference type="EMBL" id="MU167244">
    <property type="protein sequence ID" value="KAG0147743.1"/>
    <property type="molecule type" value="Genomic_DNA"/>
</dbReference>
<keyword evidence="7" id="KW-0805">Transcription regulation</keyword>
<evidence type="ECO:0000256" key="7">
    <source>
        <dbReference type="ARBA" id="ARBA00023015"/>
    </source>
</evidence>
<evidence type="ECO:0000256" key="9">
    <source>
        <dbReference type="ARBA" id="ARBA00023242"/>
    </source>
</evidence>
<dbReference type="InterPro" id="IPR013087">
    <property type="entry name" value="Znf_C2H2_type"/>
</dbReference>
<dbReference type="PROSITE" id="PS00028">
    <property type="entry name" value="ZINC_FINGER_C2H2_1"/>
    <property type="match status" value="1"/>
</dbReference>
<feature type="domain" description="C2H2-type" evidence="12">
    <location>
        <begin position="374"/>
        <end position="401"/>
    </location>
</feature>
<evidence type="ECO:0000256" key="5">
    <source>
        <dbReference type="ARBA" id="ARBA00022771"/>
    </source>
</evidence>
<name>A0A9P6TEH2_9BASI</name>
<evidence type="ECO:0000256" key="6">
    <source>
        <dbReference type="ARBA" id="ARBA00022833"/>
    </source>
</evidence>
<dbReference type="GO" id="GO:0008270">
    <property type="term" value="F:zinc ion binding"/>
    <property type="evidence" value="ECO:0007669"/>
    <property type="project" value="UniProtKB-KW"/>
</dbReference>
<evidence type="ECO:0000313" key="13">
    <source>
        <dbReference type="EMBL" id="KAG0147743.1"/>
    </source>
</evidence>
<evidence type="ECO:0000256" key="11">
    <source>
        <dbReference type="SAM" id="MobiDB-lite"/>
    </source>
</evidence>
<evidence type="ECO:0000313" key="14">
    <source>
        <dbReference type="Proteomes" id="UP000886653"/>
    </source>
</evidence>
<dbReference type="Gene3D" id="3.30.160.60">
    <property type="entry name" value="Classic Zinc Finger"/>
    <property type="match status" value="2"/>
</dbReference>
<dbReference type="Proteomes" id="UP000886653">
    <property type="component" value="Unassembled WGS sequence"/>
</dbReference>
<reference evidence="13" key="1">
    <citation type="submission" date="2013-11" db="EMBL/GenBank/DDBJ databases">
        <title>Genome sequence of the fusiform rust pathogen reveals effectors for host alternation and coevolution with pine.</title>
        <authorList>
            <consortium name="DOE Joint Genome Institute"/>
            <person name="Smith K."/>
            <person name="Pendleton A."/>
            <person name="Kubisiak T."/>
            <person name="Anderson C."/>
            <person name="Salamov A."/>
            <person name="Aerts A."/>
            <person name="Riley R."/>
            <person name="Clum A."/>
            <person name="Lindquist E."/>
            <person name="Ence D."/>
            <person name="Campbell M."/>
            <person name="Kronenberg Z."/>
            <person name="Feau N."/>
            <person name="Dhillon B."/>
            <person name="Hamelin R."/>
            <person name="Burleigh J."/>
            <person name="Smith J."/>
            <person name="Yandell M."/>
            <person name="Nelson C."/>
            <person name="Grigoriev I."/>
            <person name="Davis J."/>
        </authorList>
    </citation>
    <scope>NUCLEOTIDE SEQUENCE</scope>
    <source>
        <strain evidence="13">G11</strain>
    </source>
</reference>
<dbReference type="PANTHER" id="PTHR16515:SF49">
    <property type="entry name" value="GASTRULA ZINC FINGER PROTEIN XLCGF49.1-LIKE-RELATED"/>
    <property type="match status" value="1"/>
</dbReference>
<evidence type="ECO:0000256" key="8">
    <source>
        <dbReference type="ARBA" id="ARBA00023163"/>
    </source>
</evidence>
<comment type="subcellular location">
    <subcellularLocation>
        <location evidence="1">Nucleus</location>
    </subcellularLocation>
</comment>
<dbReference type="SUPFAM" id="SSF57667">
    <property type="entry name" value="beta-beta-alpha zinc fingers"/>
    <property type="match status" value="1"/>
</dbReference>
<dbReference type="FunFam" id="3.30.160.60:FF:000193">
    <property type="entry name" value="Zinc finger protein 300"/>
    <property type="match status" value="1"/>
</dbReference>
<keyword evidence="6" id="KW-0862">Zinc</keyword>
<organism evidence="13 14">
    <name type="scientific">Cronartium quercuum f. sp. fusiforme G11</name>
    <dbReference type="NCBI Taxonomy" id="708437"/>
    <lineage>
        <taxon>Eukaryota</taxon>
        <taxon>Fungi</taxon>
        <taxon>Dikarya</taxon>
        <taxon>Basidiomycota</taxon>
        <taxon>Pucciniomycotina</taxon>
        <taxon>Pucciniomycetes</taxon>
        <taxon>Pucciniales</taxon>
        <taxon>Coleosporiaceae</taxon>
        <taxon>Cronartium</taxon>
    </lineage>
</organism>